<feature type="compositionally biased region" description="Basic and acidic residues" evidence="1">
    <location>
        <begin position="108"/>
        <end position="118"/>
    </location>
</feature>
<dbReference type="EMBL" id="JAQQWM010000001">
    <property type="protein sequence ID" value="KAK8083811.1"/>
    <property type="molecule type" value="Genomic_DNA"/>
</dbReference>
<comment type="caution">
    <text evidence="2">The sequence shown here is derived from an EMBL/GenBank/DDBJ whole genome shotgun (WGS) entry which is preliminary data.</text>
</comment>
<reference evidence="2 3" key="1">
    <citation type="submission" date="2023-01" db="EMBL/GenBank/DDBJ databases">
        <title>Analysis of 21 Apiospora genomes using comparative genomics revels a genus with tremendous synthesis potential of carbohydrate active enzymes and secondary metabolites.</title>
        <authorList>
            <person name="Sorensen T."/>
        </authorList>
    </citation>
    <scope>NUCLEOTIDE SEQUENCE [LARGE SCALE GENOMIC DNA]</scope>
    <source>
        <strain evidence="2 3">CBS 83171</strain>
    </source>
</reference>
<feature type="compositionally biased region" description="Low complexity" evidence="1">
    <location>
        <begin position="154"/>
        <end position="164"/>
    </location>
</feature>
<protein>
    <submittedName>
        <fullName evidence="2">Uncharacterized protein</fullName>
    </submittedName>
</protein>
<name>A0ABR1WMX8_9PEZI</name>
<dbReference type="Proteomes" id="UP001446871">
    <property type="component" value="Unassembled WGS sequence"/>
</dbReference>
<sequence length="229" mass="24393">MSGALLPAPKSKKGAIAKAPLSSKNTKKKKNNANTDSKAGPFSSTTASPTSQSGNEHFFSPESVNNNDKNNKNNKNKNHVSAIRGGFLDTASPSVLASSSSSSSRADPSTRTDRNNIRKNKVDIRVHLTSGWRAKISLWGDSSTASSARGNDTSEAAASASASSGQYYYPPIDNESDEYDNKTKNTESASLMSGWRSNASITKDDDNDDADPFTVPGSIARATPEPMWR</sequence>
<feature type="region of interest" description="Disordered" evidence="1">
    <location>
        <begin position="140"/>
        <end position="229"/>
    </location>
</feature>
<feature type="compositionally biased region" description="Polar residues" evidence="1">
    <location>
        <begin position="140"/>
        <end position="153"/>
    </location>
</feature>
<evidence type="ECO:0000313" key="2">
    <source>
        <dbReference type="EMBL" id="KAK8083811.1"/>
    </source>
</evidence>
<accession>A0ABR1WMX8</accession>
<keyword evidence="3" id="KW-1185">Reference proteome</keyword>
<proteinExistence type="predicted"/>
<feature type="compositionally biased region" description="Polar residues" evidence="1">
    <location>
        <begin position="42"/>
        <end position="55"/>
    </location>
</feature>
<organism evidence="2 3">
    <name type="scientific">Apiospora saccharicola</name>
    <dbReference type="NCBI Taxonomy" id="335842"/>
    <lineage>
        <taxon>Eukaryota</taxon>
        <taxon>Fungi</taxon>
        <taxon>Dikarya</taxon>
        <taxon>Ascomycota</taxon>
        <taxon>Pezizomycotina</taxon>
        <taxon>Sordariomycetes</taxon>
        <taxon>Xylariomycetidae</taxon>
        <taxon>Amphisphaeriales</taxon>
        <taxon>Apiosporaceae</taxon>
        <taxon>Apiospora</taxon>
    </lineage>
</organism>
<evidence type="ECO:0000256" key="1">
    <source>
        <dbReference type="SAM" id="MobiDB-lite"/>
    </source>
</evidence>
<feature type="region of interest" description="Disordered" evidence="1">
    <location>
        <begin position="1"/>
        <end position="118"/>
    </location>
</feature>
<gene>
    <name evidence="2" type="ORF">PG996_002592</name>
</gene>
<feature type="compositionally biased region" description="Low complexity" evidence="1">
    <location>
        <begin position="89"/>
        <end position="107"/>
    </location>
</feature>
<evidence type="ECO:0000313" key="3">
    <source>
        <dbReference type="Proteomes" id="UP001446871"/>
    </source>
</evidence>
<feature type="compositionally biased region" description="Polar residues" evidence="1">
    <location>
        <begin position="186"/>
        <end position="201"/>
    </location>
</feature>